<dbReference type="FunFam" id="1.10.132.20:FF:000001">
    <property type="entry name" value="Ribosome-recycling factor"/>
    <property type="match status" value="1"/>
</dbReference>
<dbReference type="Gene3D" id="3.30.1360.40">
    <property type="match status" value="1"/>
</dbReference>
<keyword evidence="3 5" id="KW-0963">Cytoplasm</keyword>
<dbReference type="HAMAP" id="MF_00040">
    <property type="entry name" value="RRF"/>
    <property type="match status" value="1"/>
</dbReference>
<accession>A0A133YA54</accession>
<dbReference type="InterPro" id="IPR036191">
    <property type="entry name" value="RRF_sf"/>
</dbReference>
<dbReference type="EMBL" id="LSCV01000031">
    <property type="protein sequence ID" value="KXB40101.1"/>
    <property type="molecule type" value="Genomic_DNA"/>
</dbReference>
<dbReference type="FunFam" id="3.30.1360.40:FF:000001">
    <property type="entry name" value="Ribosome-recycling factor"/>
    <property type="match status" value="1"/>
</dbReference>
<feature type="domain" description="Ribosome recycling factor" evidence="6">
    <location>
        <begin position="26"/>
        <end position="187"/>
    </location>
</feature>
<dbReference type="RefSeq" id="WP_066714285.1">
    <property type="nucleotide sequence ID" value="NZ_JARFNM010000001.1"/>
</dbReference>
<dbReference type="PATRIC" id="fig|1497955.3.peg.882"/>
<dbReference type="CDD" id="cd00520">
    <property type="entry name" value="RRF"/>
    <property type="match status" value="1"/>
</dbReference>
<proteinExistence type="inferred from homology"/>
<evidence type="ECO:0000256" key="4">
    <source>
        <dbReference type="ARBA" id="ARBA00022917"/>
    </source>
</evidence>
<evidence type="ECO:0000259" key="6">
    <source>
        <dbReference type="Pfam" id="PF01765"/>
    </source>
</evidence>
<dbReference type="OrthoDB" id="9804006at2"/>
<organism evidence="7 8">
    <name type="scientific">Amygdalobacter nucleatus</name>
    <dbReference type="NCBI Taxonomy" id="3029274"/>
    <lineage>
        <taxon>Bacteria</taxon>
        <taxon>Bacillati</taxon>
        <taxon>Bacillota</taxon>
        <taxon>Clostridia</taxon>
        <taxon>Eubacteriales</taxon>
        <taxon>Oscillospiraceae</taxon>
        <taxon>Amygdalobacter</taxon>
    </lineage>
</organism>
<evidence type="ECO:0000256" key="1">
    <source>
        <dbReference type="ARBA" id="ARBA00004496"/>
    </source>
</evidence>
<reference evidence="8" key="1">
    <citation type="submission" date="2016-01" db="EMBL/GenBank/DDBJ databases">
        <authorList>
            <person name="Mitreva M."/>
            <person name="Pepin K.H."/>
            <person name="Mihindukulasuriya K.A."/>
            <person name="Fulton R."/>
            <person name="Fronick C."/>
            <person name="O'Laughlin M."/>
            <person name="Miner T."/>
            <person name="Herter B."/>
            <person name="Rosa B.A."/>
            <person name="Cordes M."/>
            <person name="Tomlinson C."/>
            <person name="Wollam A."/>
            <person name="Palsikar V.B."/>
            <person name="Mardis E.R."/>
            <person name="Wilson R.K."/>
        </authorList>
    </citation>
    <scope>NUCLEOTIDE SEQUENCE [LARGE SCALE GENOMIC DNA]</scope>
    <source>
        <strain evidence="8">KA00274</strain>
    </source>
</reference>
<dbReference type="GO" id="GO:0006415">
    <property type="term" value="P:translational termination"/>
    <property type="evidence" value="ECO:0007669"/>
    <property type="project" value="UniProtKB-UniRule"/>
</dbReference>
<dbReference type="PANTHER" id="PTHR20982">
    <property type="entry name" value="RIBOSOME RECYCLING FACTOR"/>
    <property type="match status" value="1"/>
</dbReference>
<evidence type="ECO:0000256" key="2">
    <source>
        <dbReference type="ARBA" id="ARBA00005912"/>
    </source>
</evidence>
<dbReference type="AlphaFoldDB" id="A0A133YA54"/>
<dbReference type="GO" id="GO:0043023">
    <property type="term" value="F:ribosomal large subunit binding"/>
    <property type="evidence" value="ECO:0007669"/>
    <property type="project" value="TreeGrafter"/>
</dbReference>
<dbReference type="PANTHER" id="PTHR20982:SF3">
    <property type="entry name" value="MITOCHONDRIAL RIBOSOME RECYCLING FACTOR PSEUDO 1"/>
    <property type="match status" value="1"/>
</dbReference>
<dbReference type="STRING" id="1497955.HMPREF1872_00911"/>
<comment type="function">
    <text evidence="5">Responsible for the release of ribosomes from messenger RNA at the termination of protein biosynthesis. May increase the efficiency of translation by recycling ribosomes from one round of translation to another.</text>
</comment>
<dbReference type="Proteomes" id="UP000070080">
    <property type="component" value="Unassembled WGS sequence"/>
</dbReference>
<keyword evidence="4 5" id="KW-0648">Protein biosynthesis</keyword>
<dbReference type="Gene3D" id="1.10.132.20">
    <property type="entry name" value="Ribosome-recycling factor"/>
    <property type="match status" value="1"/>
</dbReference>
<dbReference type="InterPro" id="IPR002661">
    <property type="entry name" value="Ribosome_recyc_fac"/>
</dbReference>
<protein>
    <recommendedName>
        <fullName evidence="5">Ribosome-recycling factor</fullName>
        <shortName evidence="5">RRF</shortName>
    </recommendedName>
    <alternativeName>
        <fullName evidence="5">Ribosome-releasing factor</fullName>
    </alternativeName>
</protein>
<evidence type="ECO:0000313" key="7">
    <source>
        <dbReference type="EMBL" id="KXB40101.1"/>
    </source>
</evidence>
<dbReference type="GO" id="GO:0005737">
    <property type="term" value="C:cytoplasm"/>
    <property type="evidence" value="ECO:0007669"/>
    <property type="project" value="UniProtKB-SubCell"/>
</dbReference>
<keyword evidence="8" id="KW-1185">Reference proteome</keyword>
<dbReference type="Pfam" id="PF01765">
    <property type="entry name" value="RRF"/>
    <property type="match status" value="1"/>
</dbReference>
<comment type="similarity">
    <text evidence="2 5">Belongs to the RRF family.</text>
</comment>
<comment type="subcellular location">
    <subcellularLocation>
        <location evidence="1 5">Cytoplasm</location>
    </subcellularLocation>
</comment>
<dbReference type="SUPFAM" id="SSF55194">
    <property type="entry name" value="Ribosome recycling factor, RRF"/>
    <property type="match status" value="1"/>
</dbReference>
<evidence type="ECO:0000256" key="5">
    <source>
        <dbReference type="HAMAP-Rule" id="MF_00040"/>
    </source>
</evidence>
<comment type="caution">
    <text evidence="7">The sequence shown here is derived from an EMBL/GenBank/DDBJ whole genome shotgun (WGS) entry which is preliminary data.</text>
</comment>
<evidence type="ECO:0000313" key="8">
    <source>
        <dbReference type="Proteomes" id="UP000070080"/>
    </source>
</evidence>
<dbReference type="InterPro" id="IPR023584">
    <property type="entry name" value="Ribosome_recyc_fac_dom"/>
</dbReference>
<sequence>MAIEITKSTYEPYEEKMKKYLDNLVENLTYIRAGRANPRLLDRVLVDYYSSMTPINQLANIQVPEARQLLITPWDANVLKSIEKAIYDSDLGLTPSSDGKSIRLTFPALTEERRHDLAKEVDKYGEEAKINIRTVRRDFLDSMKKLLKSNQISEDVYTGCEEDIQKLLNKYSEQVDKAVKVKSAELMEI</sequence>
<gene>
    <name evidence="5" type="primary">frr</name>
    <name evidence="7" type="ORF">HMPREF1872_00911</name>
</gene>
<dbReference type="NCBIfam" id="TIGR00496">
    <property type="entry name" value="frr"/>
    <property type="match status" value="1"/>
</dbReference>
<evidence type="ECO:0000256" key="3">
    <source>
        <dbReference type="ARBA" id="ARBA00022490"/>
    </source>
</evidence>
<name>A0A133YA54_9FIRM</name>